<sequence>MTKAIGMFSGGLDSLLAIKLIKEQGIDVDVLHYNIGFESLHLDRQIKRKAAEIDRADIERKLDVTIQEIDVTEPFLQVVLHPKHGYGSEMNPCIDCKIFILQQAKAYMEAHQAQFIFTGEVVGQRPMSQMLHTMHLIEQRAGLRGYLLRPLSAKILEPTIPEQQGLVDRERLLGISGRGRHEQLALARQYGLSFQQPAGGCLLNDPSFSLRLKELLAHTPEPLLTTTDVMLLKLGRHLRLADNLKIIVGRHEVDNDYLIKYAAGRWTAAVRDIPGPTVVIDGDPDDAQFEQIAQITANYTKAKDADSVIVDFLRGDEQRAIAIKPDALLNPNKWRIGE</sequence>
<evidence type="ECO:0000256" key="1">
    <source>
        <dbReference type="ARBA" id="ARBA00022741"/>
    </source>
</evidence>
<keyword evidence="1" id="KW-0547">Nucleotide-binding</keyword>
<evidence type="ECO:0000259" key="4">
    <source>
        <dbReference type="Pfam" id="PF18297"/>
    </source>
</evidence>
<dbReference type="EMBL" id="DF820455">
    <property type="protein sequence ID" value="GAK49820.1"/>
    <property type="molecule type" value="Genomic_DNA"/>
</dbReference>
<dbReference type="PANTHER" id="PTHR11933">
    <property type="entry name" value="TRNA 5-METHYLAMINOMETHYL-2-THIOURIDYLATE -METHYLTRANSFERASE"/>
    <property type="match status" value="1"/>
</dbReference>
<keyword evidence="6" id="KW-1185">Reference proteome</keyword>
<feature type="domain" description="Thil AANH" evidence="3">
    <location>
        <begin position="3"/>
        <end position="151"/>
    </location>
</feature>
<reference evidence="5" key="1">
    <citation type="journal article" date="2015" name="PeerJ">
        <title>First genomic representation of candidate bacterial phylum KSB3 points to enhanced environmental sensing as a trigger of wastewater bulking.</title>
        <authorList>
            <person name="Sekiguchi Y."/>
            <person name="Ohashi A."/>
            <person name="Parks D.H."/>
            <person name="Yamauchi T."/>
            <person name="Tyson G.W."/>
            <person name="Hugenholtz P."/>
        </authorList>
    </citation>
    <scope>NUCLEOTIDE SEQUENCE [LARGE SCALE GENOMIC DNA]</scope>
</reference>
<name>A0A0S6VVM0_9BACT</name>
<keyword evidence="2" id="KW-0067">ATP-binding</keyword>
<dbReference type="PANTHER" id="PTHR11933:SF6">
    <property type="entry name" value="THIL AANH DOMAIN-CONTAINING PROTEIN"/>
    <property type="match status" value="1"/>
</dbReference>
<dbReference type="Pfam" id="PF02568">
    <property type="entry name" value="ThiI"/>
    <property type="match status" value="1"/>
</dbReference>
<gene>
    <name evidence="5" type="ORF">U14_01044</name>
</gene>
<dbReference type="SUPFAM" id="SSF52402">
    <property type="entry name" value="Adenine nucleotide alpha hydrolases-like"/>
    <property type="match status" value="1"/>
</dbReference>
<organism evidence="5">
    <name type="scientific">Candidatus Moduliflexus flocculans</name>
    <dbReference type="NCBI Taxonomy" id="1499966"/>
    <lineage>
        <taxon>Bacteria</taxon>
        <taxon>Candidatus Moduliflexota</taxon>
        <taxon>Candidatus Moduliflexia</taxon>
        <taxon>Candidatus Moduliflexales</taxon>
        <taxon>Candidatus Moduliflexaceae</taxon>
    </lineage>
</organism>
<accession>A0A0S6VVM0</accession>
<dbReference type="InterPro" id="IPR014729">
    <property type="entry name" value="Rossmann-like_a/b/a_fold"/>
</dbReference>
<evidence type="ECO:0000256" key="2">
    <source>
        <dbReference type="ARBA" id="ARBA00022840"/>
    </source>
</evidence>
<dbReference type="AlphaFoldDB" id="A0A0S6VVM0"/>
<evidence type="ECO:0000313" key="5">
    <source>
        <dbReference type="EMBL" id="GAK49820.1"/>
    </source>
</evidence>
<dbReference type="Pfam" id="PF18297">
    <property type="entry name" value="NFACT-R_2"/>
    <property type="match status" value="1"/>
</dbReference>
<dbReference type="InterPro" id="IPR020536">
    <property type="entry name" value="ThiI_AANH"/>
</dbReference>
<dbReference type="GO" id="GO:0004810">
    <property type="term" value="F:CCA tRNA nucleotidyltransferase activity"/>
    <property type="evidence" value="ECO:0007669"/>
    <property type="project" value="InterPro"/>
</dbReference>
<dbReference type="STRING" id="1499966.U14_01044"/>
<evidence type="ECO:0000313" key="6">
    <source>
        <dbReference type="Proteomes" id="UP000030700"/>
    </source>
</evidence>
<evidence type="ECO:0000259" key="3">
    <source>
        <dbReference type="Pfam" id="PF02568"/>
    </source>
</evidence>
<dbReference type="Proteomes" id="UP000030700">
    <property type="component" value="Unassembled WGS sequence"/>
</dbReference>
<protein>
    <submittedName>
        <fullName evidence="5">Conserved protein</fullName>
    </submittedName>
</protein>
<feature type="domain" description="NFACT protein RNA binding" evidence="4">
    <location>
        <begin position="235"/>
        <end position="325"/>
    </location>
</feature>
<dbReference type="Gene3D" id="3.40.50.620">
    <property type="entry name" value="HUPs"/>
    <property type="match status" value="1"/>
</dbReference>
<dbReference type="HOGENOM" id="CLU_053822_0_0_0"/>
<dbReference type="InterPro" id="IPR059101">
    <property type="entry name" value="NFACT-R_2"/>
</dbReference>
<dbReference type="GO" id="GO:0005524">
    <property type="term" value="F:ATP binding"/>
    <property type="evidence" value="ECO:0007669"/>
    <property type="project" value="UniProtKB-KW"/>
</dbReference>
<proteinExistence type="predicted"/>